<comment type="similarity">
    <text evidence="2 7">Belongs to the XK family.</text>
</comment>
<protein>
    <recommendedName>
        <fullName evidence="7">XK-related protein</fullName>
    </recommendedName>
</protein>
<dbReference type="Proteomes" id="UP000827986">
    <property type="component" value="Unassembled WGS sequence"/>
</dbReference>
<evidence type="ECO:0000256" key="6">
    <source>
        <dbReference type="ARBA" id="ARBA00023136"/>
    </source>
</evidence>
<dbReference type="Pfam" id="PF09815">
    <property type="entry name" value="XK-related"/>
    <property type="match status" value="1"/>
</dbReference>
<feature type="signal peptide" evidence="9">
    <location>
        <begin position="1"/>
        <end position="19"/>
    </location>
</feature>
<evidence type="ECO:0000256" key="1">
    <source>
        <dbReference type="ARBA" id="ARBA00004651"/>
    </source>
</evidence>
<dbReference type="AlphaFoldDB" id="A0A9D4ARY9"/>
<dbReference type="InterPro" id="IPR050895">
    <property type="entry name" value="XK-related_scramblase"/>
</dbReference>
<evidence type="ECO:0000256" key="8">
    <source>
        <dbReference type="SAM" id="MobiDB-lite"/>
    </source>
</evidence>
<keyword evidence="5 7" id="KW-1133">Transmembrane helix</keyword>
<reference evidence="10" key="1">
    <citation type="submission" date="2021-09" db="EMBL/GenBank/DDBJ databases">
        <title>The genome of Mauremys mutica provides insights into the evolution of semi-aquatic lifestyle.</title>
        <authorList>
            <person name="Gong S."/>
            <person name="Gao Y."/>
        </authorList>
    </citation>
    <scope>NUCLEOTIDE SEQUENCE</scope>
    <source>
        <strain evidence="10">MM-2020</strain>
        <tissue evidence="10">Muscle</tissue>
    </source>
</reference>
<dbReference type="GO" id="GO:0005886">
    <property type="term" value="C:plasma membrane"/>
    <property type="evidence" value="ECO:0007669"/>
    <property type="project" value="UniProtKB-SubCell"/>
</dbReference>
<gene>
    <name evidence="10" type="ORF">KIL84_017791</name>
</gene>
<evidence type="ECO:0000256" key="4">
    <source>
        <dbReference type="ARBA" id="ARBA00022692"/>
    </source>
</evidence>
<comment type="caution">
    <text evidence="10">The sequence shown here is derived from an EMBL/GenBank/DDBJ whole genome shotgun (WGS) entry which is preliminary data.</text>
</comment>
<feature type="region of interest" description="Disordered" evidence="8">
    <location>
        <begin position="515"/>
        <end position="556"/>
    </location>
</feature>
<sequence length="736" mass="79470">MRAAFAGLSLVLLAAEQSARVCTIVHYLLSGRYLWCWLTIGLLLPDYIVQLFSFSWFRADGHRGCCCLVIVHVLQLGIWKRHWDALWTAAKAGESSVAGDLLMQLGDLSVLRLLEALLQTLPHLLLQSYVFVAVEPTGLVPGVSAGLSLLSLSWSLVSYSRFTCLMKPGHLYMPAAALLCQLLWRTGMLGTRVVALVLFARVYPVWVFVAAGAHWLVMSFWLVSQQTDIVASSCHWRLFNVLVGAVYIFCYINFQASPSRYRVAVFYVIMLIENIFLLMLATDLLQGARRDSLFVTGAVMAGFVIGSAALVIYYSLLHPKSTEIWQSFLNKSCNITAAKYHGTEGSTFRSINEAGESFGISGQGDIVSSNAEVSKVVHTRPASGAHGETSLGELEGHTSVKDTWLNHHHWLLVKLALKTGDMSKINAAFGDGGIGELYPSGWVASKHCSAMLGPKTKLGFSSVGKCPGTPKARVVGQRLQAGENSAGESLSKETTYVTLASSEHNMCSVRMPPILQEEHRPTAKAPDCTDSTSRREAQADKAGGMSAPLAPNSRANDNTDLEAVVEHPEGTAPMHESPTLYFSANAEATASLNGGGGAASCVADGLVELVEDSRLRPVPDNIVGKGEGFPITMANISPILGVGTPGFLQSGPSLCCTSQCSALSSSEETSELTEQAQCKHWGTASLGTWVAAVKRRLRPAEEPCYTSTPKADPPSQDCRVREVKERTKLTGLMEQL</sequence>
<evidence type="ECO:0000256" key="2">
    <source>
        <dbReference type="ARBA" id="ARBA00008789"/>
    </source>
</evidence>
<evidence type="ECO:0000313" key="11">
    <source>
        <dbReference type="Proteomes" id="UP000827986"/>
    </source>
</evidence>
<keyword evidence="6 7" id="KW-0472">Membrane</keyword>
<evidence type="ECO:0000256" key="3">
    <source>
        <dbReference type="ARBA" id="ARBA00022475"/>
    </source>
</evidence>
<feature type="transmembrane region" description="Helical" evidence="7">
    <location>
        <begin position="205"/>
        <end position="224"/>
    </location>
</feature>
<accession>A0A9D4ARY9</accession>
<feature type="transmembrane region" description="Helical" evidence="7">
    <location>
        <begin position="293"/>
        <end position="316"/>
    </location>
</feature>
<evidence type="ECO:0000256" key="7">
    <source>
        <dbReference type="RuleBase" id="RU910716"/>
    </source>
</evidence>
<feature type="chain" id="PRO_5039344927" description="XK-related protein" evidence="9">
    <location>
        <begin position="20"/>
        <end position="736"/>
    </location>
</feature>
<organism evidence="10 11">
    <name type="scientific">Mauremys mutica</name>
    <name type="common">yellowpond turtle</name>
    <dbReference type="NCBI Taxonomy" id="74926"/>
    <lineage>
        <taxon>Eukaryota</taxon>
        <taxon>Metazoa</taxon>
        <taxon>Chordata</taxon>
        <taxon>Craniata</taxon>
        <taxon>Vertebrata</taxon>
        <taxon>Euteleostomi</taxon>
        <taxon>Archelosauria</taxon>
        <taxon>Testudinata</taxon>
        <taxon>Testudines</taxon>
        <taxon>Cryptodira</taxon>
        <taxon>Durocryptodira</taxon>
        <taxon>Testudinoidea</taxon>
        <taxon>Geoemydidae</taxon>
        <taxon>Geoemydinae</taxon>
        <taxon>Mauremys</taxon>
    </lineage>
</organism>
<dbReference type="EMBL" id="JAHDVG010000482">
    <property type="protein sequence ID" value="KAH1173952.1"/>
    <property type="molecule type" value="Genomic_DNA"/>
</dbReference>
<keyword evidence="3" id="KW-1003">Cell membrane</keyword>
<feature type="transmembrane region" description="Helical" evidence="7">
    <location>
        <begin position="236"/>
        <end position="254"/>
    </location>
</feature>
<keyword evidence="4 7" id="KW-0812">Transmembrane</keyword>
<proteinExistence type="inferred from homology"/>
<dbReference type="PANTHER" id="PTHR16024:SF15">
    <property type="entry name" value="XK-RELATED PROTEIN 5"/>
    <property type="match status" value="1"/>
</dbReference>
<keyword evidence="11" id="KW-1185">Reference proteome</keyword>
<dbReference type="PANTHER" id="PTHR16024">
    <property type="entry name" value="XK-RELATED PROTEIN"/>
    <property type="match status" value="1"/>
</dbReference>
<dbReference type="OrthoDB" id="6348184at2759"/>
<keyword evidence="9" id="KW-0732">Signal</keyword>
<evidence type="ECO:0000256" key="5">
    <source>
        <dbReference type="ARBA" id="ARBA00022989"/>
    </source>
</evidence>
<name>A0A9D4ARY9_9SAUR</name>
<evidence type="ECO:0000256" key="9">
    <source>
        <dbReference type="SAM" id="SignalP"/>
    </source>
</evidence>
<comment type="subcellular location">
    <subcellularLocation>
        <location evidence="1">Cell membrane</location>
        <topology evidence="1">Multi-pass membrane protein</topology>
    </subcellularLocation>
    <subcellularLocation>
        <location evidence="7">Membrane</location>
        <topology evidence="7">Multi-pass membrane protein</topology>
    </subcellularLocation>
</comment>
<feature type="transmembrane region" description="Helical" evidence="7">
    <location>
        <begin position="260"/>
        <end position="281"/>
    </location>
</feature>
<dbReference type="InterPro" id="IPR018629">
    <property type="entry name" value="XK-rel"/>
</dbReference>
<evidence type="ECO:0000313" key="10">
    <source>
        <dbReference type="EMBL" id="KAH1173952.1"/>
    </source>
</evidence>